<name>A0A1G6G6W1_BACOV</name>
<dbReference type="PROSITE" id="PS51257">
    <property type="entry name" value="PROKAR_LIPOPROTEIN"/>
    <property type="match status" value="1"/>
</dbReference>
<feature type="signal peptide" evidence="1">
    <location>
        <begin position="1"/>
        <end position="20"/>
    </location>
</feature>
<protein>
    <recommendedName>
        <fullName evidence="4">Fimbrillin family protein</fullName>
    </recommendedName>
</protein>
<evidence type="ECO:0000313" key="2">
    <source>
        <dbReference type="EMBL" id="SDB77747.1"/>
    </source>
</evidence>
<evidence type="ECO:0008006" key="4">
    <source>
        <dbReference type="Google" id="ProtNLM"/>
    </source>
</evidence>
<sequence length="629" mass="67634">MKKNKILILLVIGLSLGSCVQTDDEVFSPEPTVKGGEKSITAICAVTATTRTSLNASMNVVWTQNDEIRLFGTSTPNGAVYTTTANSVRTAVFDPVDASVDDAIRYAVYPASAASGSQLEGTTLAVDFSALAGQKWMGAFNADSEISSLPMAAASDGEAFSFKNLCGGVRLQLTDYQLMGISIKSVAVRGNDGEQVSGIADVNVADGIVSLRKSSTPSAAATALVTCDTSIPLSADNNPSAHTDFVLFLPAVNYTKGLTFVITDAAGRIYEQATPGAFTIEAGVVKPMELLPVTLYYGKANCYRTASAGTLEIDVTPYYSLAGDYTYENRPRVNVNGELVDKAVSATVLWTQTNSSSSGDVLSAVPALEGTTLKVPVSGVKGNALVAIRDASGKNVWSFHIWVTEASDLTYINEERGTFKMMDRNLGATSVTPKDQNAYGAWYQWGRKDPFPRPLDIVRSSATTVDNKELTANATTSAEVGTVSYTISNPDIRIFSANDWHNEWRNNGLWGNSDGLTKNVKTVYDPCPEGYCVPDQNCYQGFTFTSKTECDNNYGHLFVIDGSQTSYFPTGGYLDKGANKIAYQEYRGYQWTSNPGTTGAYYFYYNNANLNFTGLDRASAASVRCVKIE</sequence>
<proteinExistence type="predicted"/>
<dbReference type="RefSeq" id="WP_074558650.1">
    <property type="nucleotide sequence ID" value="NZ_FMYE01000027.1"/>
</dbReference>
<gene>
    <name evidence="2" type="ORF">SAMN05192581_10278</name>
</gene>
<dbReference type="EMBL" id="FMYE01000027">
    <property type="protein sequence ID" value="SDB77747.1"/>
    <property type="molecule type" value="Genomic_DNA"/>
</dbReference>
<evidence type="ECO:0000256" key="1">
    <source>
        <dbReference type="SAM" id="SignalP"/>
    </source>
</evidence>
<keyword evidence="1" id="KW-0732">Signal</keyword>
<reference evidence="2 3" key="1">
    <citation type="submission" date="2016-10" db="EMBL/GenBank/DDBJ databases">
        <authorList>
            <person name="de Groot N.N."/>
        </authorList>
    </citation>
    <scope>NUCLEOTIDE SEQUENCE [LARGE SCALE GENOMIC DNA]</scope>
    <source>
        <strain evidence="2 3">NLAE-zl-C500</strain>
    </source>
</reference>
<feature type="chain" id="PRO_5010223342" description="Fimbrillin family protein" evidence="1">
    <location>
        <begin position="21"/>
        <end position="629"/>
    </location>
</feature>
<dbReference type="AlphaFoldDB" id="A0A1G6G6W1"/>
<dbReference type="Proteomes" id="UP000183670">
    <property type="component" value="Unassembled WGS sequence"/>
</dbReference>
<evidence type="ECO:0000313" key="3">
    <source>
        <dbReference type="Proteomes" id="UP000183670"/>
    </source>
</evidence>
<organism evidence="2 3">
    <name type="scientific">Bacteroides ovatus</name>
    <dbReference type="NCBI Taxonomy" id="28116"/>
    <lineage>
        <taxon>Bacteria</taxon>
        <taxon>Pseudomonadati</taxon>
        <taxon>Bacteroidota</taxon>
        <taxon>Bacteroidia</taxon>
        <taxon>Bacteroidales</taxon>
        <taxon>Bacteroidaceae</taxon>
        <taxon>Bacteroides</taxon>
    </lineage>
</organism>
<accession>A0A1G6G6W1</accession>